<dbReference type="GO" id="GO:1990189">
    <property type="term" value="F:protein N-terminal-serine acetyltransferase activity"/>
    <property type="evidence" value="ECO:0007669"/>
    <property type="project" value="TreeGrafter"/>
</dbReference>
<gene>
    <name evidence="2" type="ORF">BEH_06960</name>
</gene>
<dbReference type="InterPro" id="IPR000182">
    <property type="entry name" value="GNAT_dom"/>
</dbReference>
<dbReference type="InterPro" id="IPR051908">
    <property type="entry name" value="Ribosomal_N-acetyltransferase"/>
</dbReference>
<dbReference type="GO" id="GO:0008999">
    <property type="term" value="F:protein-N-terminal-alanine acetyltransferase activity"/>
    <property type="evidence" value="ECO:0007669"/>
    <property type="project" value="TreeGrafter"/>
</dbReference>
<evidence type="ECO:0000313" key="3">
    <source>
        <dbReference type="Proteomes" id="UP000036202"/>
    </source>
</evidence>
<proteinExistence type="predicted"/>
<dbReference type="EMBL" id="CP011974">
    <property type="protein sequence ID" value="AKO91868.1"/>
    <property type="molecule type" value="Genomic_DNA"/>
</dbReference>
<protein>
    <submittedName>
        <fullName evidence="2">Alanine acetyltransferase</fullName>
    </submittedName>
</protein>
<dbReference type="OrthoDB" id="9784707at2"/>
<dbReference type="PROSITE" id="PS51186">
    <property type="entry name" value="GNAT"/>
    <property type="match status" value="1"/>
</dbReference>
<keyword evidence="3" id="KW-1185">Reference proteome</keyword>
<dbReference type="KEGG" id="beo:BEH_06960"/>
<evidence type="ECO:0000313" key="2">
    <source>
        <dbReference type="EMBL" id="AKO91868.1"/>
    </source>
</evidence>
<dbReference type="GO" id="GO:0005737">
    <property type="term" value="C:cytoplasm"/>
    <property type="evidence" value="ECO:0007669"/>
    <property type="project" value="TreeGrafter"/>
</dbReference>
<name>A0A0H4KU95_9BACI</name>
<feature type="domain" description="N-acetyltransferase" evidence="1">
    <location>
        <begin position="10"/>
        <end position="176"/>
    </location>
</feature>
<evidence type="ECO:0000259" key="1">
    <source>
        <dbReference type="PROSITE" id="PS51186"/>
    </source>
</evidence>
<dbReference type="RefSeq" id="WP_046216849.1">
    <property type="nucleotide sequence ID" value="NZ_CP011974.1"/>
</dbReference>
<reference evidence="3" key="2">
    <citation type="submission" date="2015-06" db="EMBL/GenBank/DDBJ databases">
        <title>Genome Sequence of Bacillus endophyticus and Analysis of its Companion Mechanism in the Ketogulonigenium vulgare-Bacillus strain Consortium.</title>
        <authorList>
            <person name="Jia N."/>
            <person name="Du J."/>
            <person name="Ding M.-Z."/>
            <person name="Gao F."/>
            <person name="Yuan Y.-J."/>
        </authorList>
    </citation>
    <scope>NUCLEOTIDE SEQUENCE [LARGE SCALE GENOMIC DNA]</scope>
    <source>
        <strain evidence="3">Hbe603</strain>
    </source>
</reference>
<sequence>MFPYKINDHITLRLVTENDSEALFSLVTKERQHLRKWLPWVDSTTLSTYSELIPIWIKQYEKKAGLQAAILYDNVIIGMIGLHSIQWQNSQTSIGYWLSERYEGKGIMTKCVEALLHYTFHENGLERVEIRCGQGNVKSNRIPIKLGFTHEGTARHAEFLYDHYHDLEVYSLLHEEWKSLHIEKTPL</sequence>
<reference evidence="2 3" key="1">
    <citation type="journal article" date="2015" name="PLoS ONE">
        <title>Genome Sequence of Bacillus endophyticus and Analysis of Its Companion Mechanism in the Ketogulonigenium vulgare-Bacillus Strain Consortium.</title>
        <authorList>
            <person name="Jia N."/>
            <person name="Du J."/>
            <person name="Ding M.Z."/>
            <person name="Gao F."/>
            <person name="Yuan Y.J."/>
        </authorList>
    </citation>
    <scope>NUCLEOTIDE SEQUENCE [LARGE SCALE GENOMIC DNA]</scope>
    <source>
        <strain evidence="2 3">Hbe603</strain>
    </source>
</reference>
<keyword evidence="2" id="KW-0808">Transferase</keyword>
<dbReference type="PANTHER" id="PTHR43441">
    <property type="entry name" value="RIBOSOMAL-PROTEIN-SERINE ACETYLTRANSFERASE"/>
    <property type="match status" value="1"/>
</dbReference>
<organism evidence="2 3">
    <name type="scientific">Priestia filamentosa</name>
    <dbReference type="NCBI Taxonomy" id="1402861"/>
    <lineage>
        <taxon>Bacteria</taxon>
        <taxon>Bacillati</taxon>
        <taxon>Bacillota</taxon>
        <taxon>Bacilli</taxon>
        <taxon>Bacillales</taxon>
        <taxon>Bacillaceae</taxon>
        <taxon>Priestia</taxon>
    </lineage>
</organism>
<dbReference type="AlphaFoldDB" id="A0A0H4KU95"/>
<dbReference type="Proteomes" id="UP000036202">
    <property type="component" value="Chromosome"/>
</dbReference>
<dbReference type="Gene3D" id="3.40.630.30">
    <property type="match status" value="1"/>
</dbReference>
<dbReference type="SUPFAM" id="SSF55729">
    <property type="entry name" value="Acyl-CoA N-acyltransferases (Nat)"/>
    <property type="match status" value="1"/>
</dbReference>
<accession>A0A0H4KU95</accession>
<dbReference type="Pfam" id="PF13302">
    <property type="entry name" value="Acetyltransf_3"/>
    <property type="match status" value="1"/>
</dbReference>
<dbReference type="PANTHER" id="PTHR43441:SF12">
    <property type="entry name" value="RIBOSOMAL N-ACETYLTRANSFERASE YDAF-RELATED"/>
    <property type="match status" value="1"/>
</dbReference>
<dbReference type="PATRIC" id="fig|135735.6.peg.1402"/>
<dbReference type="InterPro" id="IPR016181">
    <property type="entry name" value="Acyl_CoA_acyltransferase"/>
</dbReference>